<proteinExistence type="predicted"/>
<dbReference type="RefSeq" id="WP_076543417.1">
    <property type="nucleotide sequence ID" value="NZ_FTNC01000001.1"/>
</dbReference>
<keyword evidence="2" id="KW-1185">Reference proteome</keyword>
<dbReference type="OrthoDB" id="7593450at2"/>
<gene>
    <name evidence="1" type="ORF">SAMN05421834_101107</name>
</gene>
<dbReference type="AlphaFoldDB" id="A0A1N6PIP0"/>
<organism evidence="1 2">
    <name type="scientific">Halanaerobium kushneri</name>
    <dbReference type="NCBI Taxonomy" id="56779"/>
    <lineage>
        <taxon>Bacteria</taxon>
        <taxon>Bacillati</taxon>
        <taxon>Bacillota</taxon>
        <taxon>Clostridia</taxon>
        <taxon>Halanaerobiales</taxon>
        <taxon>Halanaerobiaceae</taxon>
        <taxon>Halanaerobium</taxon>
    </lineage>
</organism>
<reference evidence="2" key="1">
    <citation type="submission" date="2017-01" db="EMBL/GenBank/DDBJ databases">
        <authorList>
            <person name="Varghese N."/>
            <person name="Submissions S."/>
        </authorList>
    </citation>
    <scope>NUCLEOTIDE SEQUENCE [LARGE SCALE GENOMIC DNA]</scope>
    <source>
        <strain evidence="2">ATCC 700103</strain>
    </source>
</reference>
<sequence>MIDKSKEVMKFWFEELTPKQWFNSSDELDAKICDRFGMIHDAAAKGELESWRVTPEGSLAEIIVLDQFSRNIYRGKPGAFANNLGALVLAQEAIRKGFHIKVETFKRSFFYMPFMHSESLKVHKKAVRLFNEPGMEDSFDYEIKHKNIIERFGRFPHRNEILGRKSTAEEIEFLTQPGSSF</sequence>
<dbReference type="SUPFAM" id="SSF48452">
    <property type="entry name" value="TPR-like"/>
    <property type="match status" value="1"/>
</dbReference>
<dbReference type="Gene3D" id="1.20.58.320">
    <property type="entry name" value="TPR-like"/>
    <property type="match status" value="1"/>
</dbReference>
<dbReference type="STRING" id="56779.SAMN05421834_101107"/>
<dbReference type="Pfam" id="PF06041">
    <property type="entry name" value="DUF924"/>
    <property type="match status" value="1"/>
</dbReference>
<accession>A0A1N6PIP0</accession>
<dbReference type="Gene3D" id="1.25.40.10">
    <property type="entry name" value="Tetratricopeptide repeat domain"/>
    <property type="match status" value="1"/>
</dbReference>
<dbReference type="Proteomes" id="UP000185669">
    <property type="component" value="Unassembled WGS sequence"/>
</dbReference>
<protein>
    <submittedName>
        <fullName evidence="1">Uncharacterized conserved protein, DUF924 family</fullName>
    </submittedName>
</protein>
<evidence type="ECO:0000313" key="2">
    <source>
        <dbReference type="Proteomes" id="UP000185669"/>
    </source>
</evidence>
<dbReference type="InterPro" id="IPR010323">
    <property type="entry name" value="DUF924"/>
</dbReference>
<dbReference type="EMBL" id="FTNC01000001">
    <property type="protein sequence ID" value="SIQ04220.1"/>
    <property type="molecule type" value="Genomic_DNA"/>
</dbReference>
<dbReference type="InterPro" id="IPR011990">
    <property type="entry name" value="TPR-like_helical_dom_sf"/>
</dbReference>
<name>A0A1N6PIP0_9FIRM</name>
<evidence type="ECO:0000313" key="1">
    <source>
        <dbReference type="EMBL" id="SIQ04220.1"/>
    </source>
</evidence>